<dbReference type="AlphaFoldDB" id="A0A6C0D833"/>
<proteinExistence type="predicted"/>
<sequence length="312" mass="36656">MVGDTNTSMTAQKECSRCGETKEFDKFIKKRNICKTCDNARNTNKYKAIVVDNDINKQCSKCNETKPMGDFIRNRTTCKSCNNEKRRNLYQTNEEHRSKLIKAVIEFKHAKVVERREIKLQTIGENNKKCSCCSEIKSIDKFRHNRLKCKICEREEPLDKFKRNVRSRIYIALKTCKKHHTIKYLGCSSPEYLEWILHNDNNYTLENQGNVWHIDHVIPLCRFDLQDEKQQLIAFNWRNTMPLAAQDNLSKNRKIIIPQIENHYQHLLEYHKIKNIEMPQEFIDLFAKHLVAGNPLEPSLPLTTGNVSEELG</sequence>
<protein>
    <submittedName>
        <fullName evidence="1">Uncharacterized protein</fullName>
    </submittedName>
</protein>
<evidence type="ECO:0000313" key="1">
    <source>
        <dbReference type="EMBL" id="QHT11855.1"/>
    </source>
</evidence>
<organism evidence="1">
    <name type="scientific">viral metagenome</name>
    <dbReference type="NCBI Taxonomy" id="1070528"/>
    <lineage>
        <taxon>unclassified sequences</taxon>
        <taxon>metagenomes</taxon>
        <taxon>organismal metagenomes</taxon>
    </lineage>
</organism>
<dbReference type="EMBL" id="MN739538">
    <property type="protein sequence ID" value="QHT11855.1"/>
    <property type="molecule type" value="Genomic_DNA"/>
</dbReference>
<accession>A0A6C0D833</accession>
<reference evidence="1" key="1">
    <citation type="journal article" date="2020" name="Nature">
        <title>Giant virus diversity and host interactions through global metagenomics.</title>
        <authorList>
            <person name="Schulz F."/>
            <person name="Roux S."/>
            <person name="Paez-Espino D."/>
            <person name="Jungbluth S."/>
            <person name="Walsh D.A."/>
            <person name="Denef V.J."/>
            <person name="McMahon K.D."/>
            <person name="Konstantinidis K.T."/>
            <person name="Eloe-Fadrosh E.A."/>
            <person name="Kyrpides N.C."/>
            <person name="Woyke T."/>
        </authorList>
    </citation>
    <scope>NUCLEOTIDE SEQUENCE</scope>
    <source>
        <strain evidence="1">GVMAG-M-3300023174-124</strain>
    </source>
</reference>
<name>A0A6C0D833_9ZZZZ</name>